<evidence type="ECO:0000313" key="7">
    <source>
        <dbReference type="Proteomes" id="UP001350972"/>
    </source>
</evidence>
<sequence>MMTLQGKEGLNSVDWRAMAELIAASGLGQRDISLLEQAFRHSTFCWFGFHNGQLVAVARAISDLTWCSYLADVAVDPRYQGLGYGRQLMQTICDVLLPYGKIFIYSVPDKTGFYQRHGFELLTTGMVCLSDEAVIRMREQGYIR</sequence>
<dbReference type="Proteomes" id="UP000229713">
    <property type="component" value="Unassembled WGS sequence"/>
</dbReference>
<dbReference type="EMBL" id="NKYI01000020">
    <property type="protein sequence ID" value="PIK83697.1"/>
    <property type="molecule type" value="Genomic_DNA"/>
</dbReference>
<proteinExistence type="predicted"/>
<evidence type="ECO:0000256" key="1">
    <source>
        <dbReference type="ARBA" id="ARBA00022679"/>
    </source>
</evidence>
<dbReference type="InterPro" id="IPR000182">
    <property type="entry name" value="GNAT_dom"/>
</dbReference>
<dbReference type="Pfam" id="PF00583">
    <property type="entry name" value="Acetyltransf_1"/>
    <property type="match status" value="1"/>
</dbReference>
<keyword evidence="1 4" id="KW-0808">Transferase</keyword>
<evidence type="ECO:0000259" key="3">
    <source>
        <dbReference type="PROSITE" id="PS51186"/>
    </source>
</evidence>
<dbReference type="SUPFAM" id="SSF55729">
    <property type="entry name" value="Acyl-CoA N-acyltransferases (Nat)"/>
    <property type="match status" value="1"/>
</dbReference>
<gene>
    <name evidence="4" type="ORF">CFY86_13135</name>
    <name evidence="5" type="ORF">LM286_13490</name>
</gene>
<dbReference type="Gene3D" id="3.40.630.30">
    <property type="match status" value="1"/>
</dbReference>
<organism evidence="4 6">
    <name type="scientific">Raoultella ornithinolytica</name>
    <name type="common">Klebsiella ornithinolytica</name>
    <dbReference type="NCBI Taxonomy" id="54291"/>
    <lineage>
        <taxon>Bacteria</taxon>
        <taxon>Pseudomonadati</taxon>
        <taxon>Pseudomonadota</taxon>
        <taxon>Gammaproteobacteria</taxon>
        <taxon>Enterobacterales</taxon>
        <taxon>Enterobacteriaceae</taxon>
        <taxon>Klebsiella/Raoultella group</taxon>
        <taxon>Raoultella</taxon>
    </lineage>
</organism>
<dbReference type="PROSITE" id="PS51186">
    <property type="entry name" value="GNAT"/>
    <property type="match status" value="1"/>
</dbReference>
<dbReference type="GO" id="GO:0005737">
    <property type="term" value="C:cytoplasm"/>
    <property type="evidence" value="ECO:0007669"/>
    <property type="project" value="TreeGrafter"/>
</dbReference>
<evidence type="ECO:0000313" key="6">
    <source>
        <dbReference type="Proteomes" id="UP000229713"/>
    </source>
</evidence>
<reference evidence="5 7" key="2">
    <citation type="submission" date="2024-02" db="EMBL/GenBank/DDBJ databases">
        <title>Tn5403 promotes plasmid rearrangements and degradation of the Klebsiella pneumoniae carbapenemase (KPC) transposon Tn4401.</title>
        <authorList>
            <person name="Sheppard A.E."/>
            <person name="Barry K.E."/>
            <person name="Parikh H.I."/>
            <person name="Vegesana K."/>
            <person name="Sebra R."/>
            <person name="George S."/>
            <person name="Sanderson N.D."/>
            <person name="Stoesser N."/>
            <person name="Eyre D.W."/>
            <person name="Crook D.W."/>
            <person name="Walker A.S."/>
            <person name="Mathers A.J."/>
        </authorList>
    </citation>
    <scope>NUCLEOTIDE SEQUENCE [LARGE SCALE GENOMIC DNA]</scope>
    <source>
        <strain evidence="5 7">CAV1921</strain>
    </source>
</reference>
<dbReference type="EMBL" id="CP145163">
    <property type="protein sequence ID" value="WWC09402.1"/>
    <property type="molecule type" value="Genomic_DNA"/>
</dbReference>
<dbReference type="InterPro" id="IPR045039">
    <property type="entry name" value="NSI-like"/>
</dbReference>
<dbReference type="PANTHER" id="PTHR43626">
    <property type="entry name" value="ACYL-COA N-ACYLTRANSFERASE"/>
    <property type="match status" value="1"/>
</dbReference>
<dbReference type="PANTHER" id="PTHR43626:SF4">
    <property type="entry name" value="GCN5-RELATED N-ACETYLTRANSFERASE 2, CHLOROPLASTIC"/>
    <property type="match status" value="1"/>
</dbReference>
<dbReference type="GO" id="GO:0008080">
    <property type="term" value="F:N-acetyltransferase activity"/>
    <property type="evidence" value="ECO:0007669"/>
    <property type="project" value="InterPro"/>
</dbReference>
<evidence type="ECO:0000256" key="2">
    <source>
        <dbReference type="ARBA" id="ARBA00023315"/>
    </source>
</evidence>
<dbReference type="Proteomes" id="UP001350972">
    <property type="component" value="Chromosome"/>
</dbReference>
<protein>
    <submittedName>
        <fullName evidence="4 5">N-acetyltransferase</fullName>
    </submittedName>
</protein>
<evidence type="ECO:0000313" key="4">
    <source>
        <dbReference type="EMBL" id="PIK83697.1"/>
    </source>
</evidence>
<accession>A0A225U8L9</accession>
<keyword evidence="7" id="KW-1185">Reference proteome</keyword>
<dbReference type="RefSeq" id="WP_032717454.1">
    <property type="nucleotide sequence ID" value="NZ_ABSBPM020000001.1"/>
</dbReference>
<dbReference type="AlphaFoldDB" id="A0A225U8L9"/>
<name>A0A225U8L9_RAOOR</name>
<evidence type="ECO:0000313" key="5">
    <source>
        <dbReference type="EMBL" id="WWC09402.1"/>
    </source>
</evidence>
<dbReference type="InterPro" id="IPR016181">
    <property type="entry name" value="Acyl_CoA_acyltransferase"/>
</dbReference>
<feature type="domain" description="N-acetyltransferase" evidence="3">
    <location>
        <begin position="1"/>
        <end position="142"/>
    </location>
</feature>
<dbReference type="CDD" id="cd04301">
    <property type="entry name" value="NAT_SF"/>
    <property type="match status" value="1"/>
</dbReference>
<keyword evidence="2" id="KW-0012">Acyltransferase</keyword>
<dbReference type="PaxDb" id="1286170-RORB6_06255"/>
<reference evidence="4 6" key="1">
    <citation type="submission" date="2017-07" db="EMBL/GenBank/DDBJ databases">
        <title>Raoultella ornithinolytica strain HH3 draft genome.</title>
        <authorList>
            <person name="Duceppe M.-O."/>
            <person name="Huang H."/>
            <person name="Phipps-Todd B."/>
        </authorList>
    </citation>
    <scope>NUCLEOTIDE SEQUENCE [LARGE SCALE GENOMIC DNA]</scope>
    <source>
        <strain evidence="4 6">HH3</strain>
    </source>
</reference>